<evidence type="ECO:0000256" key="6">
    <source>
        <dbReference type="ARBA" id="ARBA00023014"/>
    </source>
</evidence>
<evidence type="ECO:0000256" key="2">
    <source>
        <dbReference type="ARBA" id="ARBA00022485"/>
    </source>
</evidence>
<dbReference type="NCBIfam" id="NF001614">
    <property type="entry name" value="PRK00402.1"/>
    <property type="match status" value="1"/>
</dbReference>
<feature type="binding site" evidence="9">
    <location>
        <position position="297"/>
    </location>
    <ligand>
        <name>[4Fe-4S] cluster</name>
        <dbReference type="ChEBI" id="CHEBI:49883"/>
    </ligand>
</feature>
<dbReference type="HAMAP" id="MF_01027">
    <property type="entry name" value="LeuC_type2"/>
    <property type="match status" value="1"/>
</dbReference>
<dbReference type="InterPro" id="IPR018136">
    <property type="entry name" value="Aconitase_4Fe-4S_BS"/>
</dbReference>
<dbReference type="NCBIfam" id="TIGR02086">
    <property type="entry name" value="IPMI_arch"/>
    <property type="match status" value="1"/>
</dbReference>
<evidence type="ECO:0000256" key="1">
    <source>
        <dbReference type="ARBA" id="ARBA00022430"/>
    </source>
</evidence>
<keyword evidence="1 9" id="KW-0432">Leucine biosynthesis</keyword>
<dbReference type="InterPro" id="IPR036008">
    <property type="entry name" value="Aconitase_4Fe-4S_dom"/>
</dbReference>
<protein>
    <recommendedName>
        <fullName evidence="9">3-isopropylmalate dehydratase large subunit</fullName>
        <ecNumber evidence="9">4.2.1.33</ecNumber>
    </recommendedName>
    <alternativeName>
        <fullName evidence="9">Alpha-IPM isomerase</fullName>
        <shortName evidence="9">IPMI</shortName>
    </alternativeName>
    <alternativeName>
        <fullName evidence="9">Isopropylmalate isomerase</fullName>
    </alternativeName>
</protein>
<dbReference type="InterPro" id="IPR050067">
    <property type="entry name" value="IPM_dehydratase_rel_enz"/>
</dbReference>
<organism evidence="11 12">
    <name type="scientific">Methanogenium marinum</name>
    <dbReference type="NCBI Taxonomy" id="348610"/>
    <lineage>
        <taxon>Archaea</taxon>
        <taxon>Methanobacteriati</taxon>
        <taxon>Methanobacteriota</taxon>
        <taxon>Stenosarchaea group</taxon>
        <taxon>Methanomicrobia</taxon>
        <taxon>Methanomicrobiales</taxon>
        <taxon>Methanomicrobiaceae</taxon>
        <taxon>Methanogenium</taxon>
    </lineage>
</organism>
<gene>
    <name evidence="9" type="primary">leuC</name>
    <name evidence="11" type="ORF">L0665_04965</name>
</gene>
<dbReference type="RefSeq" id="WP_274924600.1">
    <property type="nucleotide sequence ID" value="NZ_JAKELO010000002.1"/>
</dbReference>
<dbReference type="GO" id="GO:0046872">
    <property type="term" value="F:metal ion binding"/>
    <property type="evidence" value="ECO:0007669"/>
    <property type="project" value="UniProtKB-KW"/>
</dbReference>
<keyword evidence="8 9" id="KW-0100">Branched-chain amino acid biosynthesis</keyword>
<dbReference type="AlphaFoldDB" id="A0A9Q4PVV0"/>
<keyword evidence="3 9" id="KW-0028">Amino-acid biosynthesis</keyword>
<keyword evidence="6 9" id="KW-0411">Iron-sulfur</keyword>
<dbReference type="Proteomes" id="UP001143747">
    <property type="component" value="Unassembled WGS sequence"/>
</dbReference>
<dbReference type="Pfam" id="PF00330">
    <property type="entry name" value="Aconitase"/>
    <property type="match status" value="2"/>
</dbReference>
<accession>A0A9Q4PVV0</accession>
<dbReference type="InterPro" id="IPR015931">
    <property type="entry name" value="Acnase/IPM_dHydase_lsu_aba_1/3"/>
</dbReference>
<evidence type="ECO:0000256" key="9">
    <source>
        <dbReference type="HAMAP-Rule" id="MF_01027"/>
    </source>
</evidence>
<keyword evidence="5 9" id="KW-0408">Iron</keyword>
<dbReference type="CDD" id="cd01583">
    <property type="entry name" value="IPMI"/>
    <property type="match status" value="1"/>
</dbReference>
<keyword evidence="2 9" id="KW-0004">4Fe-4S</keyword>
<dbReference type="GO" id="GO:0003861">
    <property type="term" value="F:3-isopropylmalate dehydratase activity"/>
    <property type="evidence" value="ECO:0007669"/>
    <property type="project" value="UniProtKB-UniRule"/>
</dbReference>
<keyword evidence="12" id="KW-1185">Reference proteome</keyword>
<dbReference type="PRINTS" id="PR00415">
    <property type="entry name" value="ACONITASE"/>
</dbReference>
<dbReference type="InterPro" id="IPR006251">
    <property type="entry name" value="Homoacnase/IPMdehydase_lsu"/>
</dbReference>
<comment type="subunit">
    <text evidence="9">Heterodimer of LeuC and LeuD.</text>
</comment>
<keyword evidence="7 9" id="KW-0456">Lyase</keyword>
<dbReference type="PANTHER" id="PTHR43822">
    <property type="entry name" value="HOMOACONITASE, MITOCHONDRIAL-RELATED"/>
    <property type="match status" value="1"/>
</dbReference>
<dbReference type="InterPro" id="IPR001030">
    <property type="entry name" value="Acoase/IPM_deHydtase_lsu_aba"/>
</dbReference>
<evidence type="ECO:0000313" key="11">
    <source>
        <dbReference type="EMBL" id="MDE4907959.1"/>
    </source>
</evidence>
<dbReference type="PROSITE" id="PS00450">
    <property type="entry name" value="ACONITASE_1"/>
    <property type="match status" value="1"/>
</dbReference>
<feature type="domain" description="Aconitase/3-isopropylmalate dehydratase large subunit alpha/beta/alpha" evidence="10">
    <location>
        <begin position="8"/>
        <end position="282"/>
    </location>
</feature>
<dbReference type="GO" id="GO:0051539">
    <property type="term" value="F:4 iron, 4 sulfur cluster binding"/>
    <property type="evidence" value="ECO:0007669"/>
    <property type="project" value="UniProtKB-KW"/>
</dbReference>
<comment type="caution">
    <text evidence="11">The sequence shown here is derived from an EMBL/GenBank/DDBJ whole genome shotgun (WGS) entry which is preliminary data.</text>
</comment>
<evidence type="ECO:0000256" key="4">
    <source>
        <dbReference type="ARBA" id="ARBA00022723"/>
    </source>
</evidence>
<keyword evidence="4 9" id="KW-0479">Metal-binding</keyword>
<comment type="pathway">
    <text evidence="9">Amino-acid biosynthesis; L-leucine biosynthesis; L-leucine from 3-methyl-2-oxobutanoate: step 2/4.</text>
</comment>
<feature type="binding site" evidence="9">
    <location>
        <position position="360"/>
    </location>
    <ligand>
        <name>[4Fe-4S] cluster</name>
        <dbReference type="ChEBI" id="CHEBI:49883"/>
    </ligand>
</feature>
<proteinExistence type="inferred from homology"/>
<dbReference type="InterPro" id="IPR033941">
    <property type="entry name" value="IPMI_cat"/>
</dbReference>
<dbReference type="PROSITE" id="PS01244">
    <property type="entry name" value="ACONITASE_2"/>
    <property type="match status" value="1"/>
</dbReference>
<dbReference type="PANTHER" id="PTHR43822:SF22">
    <property type="entry name" value="ISOPROPYLMALATE_CITRAMALATE ISOMERASE LARGE SUBUNIT"/>
    <property type="match status" value="1"/>
</dbReference>
<dbReference type="GO" id="GO:0009098">
    <property type="term" value="P:L-leucine biosynthetic process"/>
    <property type="evidence" value="ECO:0007669"/>
    <property type="project" value="UniProtKB-UniRule"/>
</dbReference>
<dbReference type="EMBL" id="JAKELO010000002">
    <property type="protein sequence ID" value="MDE4907959.1"/>
    <property type="molecule type" value="Genomic_DNA"/>
</dbReference>
<evidence type="ECO:0000256" key="7">
    <source>
        <dbReference type="ARBA" id="ARBA00023239"/>
    </source>
</evidence>
<evidence type="ECO:0000313" key="12">
    <source>
        <dbReference type="Proteomes" id="UP001143747"/>
    </source>
</evidence>
<name>A0A9Q4PVV0_9EURY</name>
<dbReference type="EC" id="4.2.1.33" evidence="9"/>
<comment type="catalytic activity">
    <reaction evidence="9">
        <text>(2R,3S)-3-isopropylmalate = (2S)-2-isopropylmalate</text>
        <dbReference type="Rhea" id="RHEA:32287"/>
        <dbReference type="ChEBI" id="CHEBI:1178"/>
        <dbReference type="ChEBI" id="CHEBI:35121"/>
        <dbReference type="EC" id="4.2.1.33"/>
    </reaction>
</comment>
<evidence type="ECO:0000256" key="5">
    <source>
        <dbReference type="ARBA" id="ARBA00023004"/>
    </source>
</evidence>
<evidence type="ECO:0000256" key="8">
    <source>
        <dbReference type="ARBA" id="ARBA00023304"/>
    </source>
</evidence>
<feature type="domain" description="Aconitase/3-isopropylmalate dehydratase large subunit alpha/beta/alpha" evidence="10">
    <location>
        <begin position="283"/>
        <end position="408"/>
    </location>
</feature>
<reference evidence="11" key="1">
    <citation type="submission" date="2022-01" db="EMBL/GenBank/DDBJ databases">
        <title>Draft genome of Methanogenium marinum DSM 15558.</title>
        <authorList>
            <person name="Chen S.-C."/>
            <person name="You Y.-T."/>
        </authorList>
    </citation>
    <scope>NUCLEOTIDE SEQUENCE</scope>
    <source>
        <strain evidence="11">DSM 15558</strain>
    </source>
</reference>
<comment type="cofactor">
    <cofactor evidence="9">
        <name>[4Fe-4S] cluster</name>
        <dbReference type="ChEBI" id="CHEBI:49883"/>
    </cofactor>
    <text evidence="9">Binds 1 [4Fe-4S] cluster per subunit.</text>
</comment>
<evidence type="ECO:0000259" key="10">
    <source>
        <dbReference type="Pfam" id="PF00330"/>
    </source>
</evidence>
<comment type="similarity">
    <text evidence="9">Belongs to the aconitase/IPM isomerase family. LeuC type 2 subfamily.</text>
</comment>
<feature type="binding site" evidence="9">
    <location>
        <position position="357"/>
    </location>
    <ligand>
        <name>[4Fe-4S] cluster</name>
        <dbReference type="ChEBI" id="CHEBI:49883"/>
    </ligand>
</feature>
<dbReference type="Gene3D" id="3.30.499.10">
    <property type="entry name" value="Aconitase, domain 3"/>
    <property type="match status" value="2"/>
</dbReference>
<sequence>MAATITEKIFSRRCGKDISAGDVMMAPIDAAMIHDITGPLAIKNFREMGGTTVFDPAKIIMLFDHQVPADSIPAAENQKFMRDFAAEQGILNYDIQEGVCHQVAVEKGRARPGDIVVGSDSHTCTYGAIGAFSTGIGSTDMGFAMKYGALHFRVPESLKLTTTGKFQHRVGPKDLILAMIGDLTVDGATYKAVEFTGDTISEMSIPGRMTCCNMAIEMGGKAGIVAPDEVTRAYCSGRMDGGWLDLAPDEDASYVLEREYDAADLVPQIAAPHNVDNVGDVTQFEGTPVDQVFIGSCTNGRYEDLAEAAEVLNGRKFSPDIRVIIVPASKTEYLKALRAGLIETFVEAGGIVEAPCCGPCMGGAFGILAPGEVSLSTSNRNFRGRQGSTEAEVYLCSPATAAASAITGKITDPREVA</sequence>
<dbReference type="SUPFAM" id="SSF53732">
    <property type="entry name" value="Aconitase iron-sulfur domain"/>
    <property type="match status" value="1"/>
</dbReference>
<dbReference type="InterPro" id="IPR011826">
    <property type="entry name" value="HAcnase/IPMdehydase_lsu_prok"/>
</dbReference>
<dbReference type="NCBIfam" id="TIGR01343">
    <property type="entry name" value="hacA_fam"/>
    <property type="match status" value="1"/>
</dbReference>
<evidence type="ECO:0000256" key="3">
    <source>
        <dbReference type="ARBA" id="ARBA00022605"/>
    </source>
</evidence>
<comment type="function">
    <text evidence="9">Catalyzes the isomerization between 2-isopropylmalate and 3-isopropylmalate, via the formation of 2-isopropylmaleate.</text>
</comment>